<organism evidence="1 2">
    <name type="scientific">Aeromonas veronii</name>
    <dbReference type="NCBI Taxonomy" id="654"/>
    <lineage>
        <taxon>Bacteria</taxon>
        <taxon>Pseudomonadati</taxon>
        <taxon>Pseudomonadota</taxon>
        <taxon>Gammaproteobacteria</taxon>
        <taxon>Aeromonadales</taxon>
        <taxon>Aeromonadaceae</taxon>
        <taxon>Aeromonas</taxon>
    </lineage>
</organism>
<sequence>MSVTFDREAVEALELHIRGLVAGHDAPIPPELLPGLLDALRAATQTQLRPVTE</sequence>
<name>A0AAW5MF50_AERVE</name>
<dbReference type="AlphaFoldDB" id="A0AAW5MF50"/>
<protein>
    <recommendedName>
        <fullName evidence="3">Anti-sigma factor NepR domain-containing protein</fullName>
    </recommendedName>
</protein>
<evidence type="ECO:0008006" key="3">
    <source>
        <dbReference type="Google" id="ProtNLM"/>
    </source>
</evidence>
<dbReference type="EMBL" id="JANLFC010000063">
    <property type="protein sequence ID" value="MCR4450352.1"/>
    <property type="molecule type" value="Genomic_DNA"/>
</dbReference>
<evidence type="ECO:0000313" key="2">
    <source>
        <dbReference type="Proteomes" id="UP001204061"/>
    </source>
</evidence>
<dbReference type="RefSeq" id="WP_257725787.1">
    <property type="nucleotide sequence ID" value="NZ_JANLFC010000063.1"/>
</dbReference>
<reference evidence="1" key="1">
    <citation type="submission" date="2022-08" db="EMBL/GenBank/DDBJ databases">
        <title>A global survey of hypervirulent Aeromonas hydrophila identified this emerging pathogen in farmed fish in the lower Mekong River basin.</title>
        <authorList>
            <person name="Xu T."/>
            <person name="Rasmussen-Ivey C.R."/>
            <person name="Moen F.S."/>
            <person name="Fernandez Bravo A."/>
            <person name="Lamy B."/>
            <person name="Beaz-Hidalgo R."/>
            <person name="Khan C.D."/>
            <person name="Castro Escarpulli G."/>
            <person name="Yasin I.S.M."/>
            <person name="Figueras M.J."/>
            <person name="Azzam Sayuti M."/>
            <person name="Karim M.M."/>
            <person name="Alam K.M."/>
            <person name="Le T.T.T."/>
            <person name="Thao N.H.P."/>
            <person name="Addo S."/>
            <person name="Duodu S."/>
            <person name="Ali S."/>
            <person name="Mey S."/>
            <person name="Somony T."/>
            <person name="Liles M.R."/>
        </authorList>
    </citation>
    <scope>NUCLEOTIDE SEQUENCE</scope>
    <source>
        <strain evidence="1">0.14</strain>
    </source>
</reference>
<comment type="caution">
    <text evidence="1">The sequence shown here is derived from an EMBL/GenBank/DDBJ whole genome shotgun (WGS) entry which is preliminary data.</text>
</comment>
<dbReference type="Proteomes" id="UP001204061">
    <property type="component" value="Unassembled WGS sequence"/>
</dbReference>
<proteinExistence type="predicted"/>
<evidence type="ECO:0000313" key="1">
    <source>
        <dbReference type="EMBL" id="MCR4450352.1"/>
    </source>
</evidence>
<accession>A0AAW5MF50</accession>
<gene>
    <name evidence="1" type="ORF">NS965_18365</name>
</gene>